<dbReference type="InterPro" id="IPR029069">
    <property type="entry name" value="HotDog_dom_sf"/>
</dbReference>
<dbReference type="EMBL" id="JADWYS010000001">
    <property type="protein sequence ID" value="MBG9388459.1"/>
    <property type="molecule type" value="Genomic_DNA"/>
</dbReference>
<accession>A0A931MH69</accession>
<evidence type="ECO:0000313" key="1">
    <source>
        <dbReference type="EMBL" id="MBG9388459.1"/>
    </source>
</evidence>
<protein>
    <submittedName>
        <fullName evidence="1">Hydroxymyristoyl-ACP dehydratase</fullName>
    </submittedName>
</protein>
<name>A0A931MH69_9BURK</name>
<dbReference type="AlphaFoldDB" id="A0A931MH69"/>
<dbReference type="Pfam" id="PF22817">
    <property type="entry name" value="ApeP-like"/>
    <property type="match status" value="1"/>
</dbReference>
<evidence type="ECO:0000313" key="2">
    <source>
        <dbReference type="Proteomes" id="UP000651050"/>
    </source>
</evidence>
<proteinExistence type="predicted"/>
<gene>
    <name evidence="1" type="ORF">I5803_10535</name>
</gene>
<dbReference type="Proteomes" id="UP000651050">
    <property type="component" value="Unassembled WGS sequence"/>
</dbReference>
<sequence length="142" mass="14690">MLDRAQIERVVPHAGAMCLLDEVSSWDATHIACSSAAPTAAHPLARDGSVPAIAACEYAAQAAAVHGALLDGAQAPRPGMLAKLMDIEMHACAFESGGAPVTVRADLESRVATGCLYRFEVRGDQPIASGRFMVAFTEGAPG</sequence>
<dbReference type="InterPro" id="IPR016776">
    <property type="entry name" value="ApeP-like_dehydratase"/>
</dbReference>
<dbReference type="Gene3D" id="3.10.129.10">
    <property type="entry name" value="Hotdog Thioesterase"/>
    <property type="match status" value="1"/>
</dbReference>
<keyword evidence="2" id="KW-1185">Reference proteome</keyword>
<organism evidence="1 2">
    <name type="scientific">Caenimonas aquaedulcis</name>
    <dbReference type="NCBI Taxonomy" id="2793270"/>
    <lineage>
        <taxon>Bacteria</taxon>
        <taxon>Pseudomonadati</taxon>
        <taxon>Pseudomonadota</taxon>
        <taxon>Betaproteobacteria</taxon>
        <taxon>Burkholderiales</taxon>
        <taxon>Comamonadaceae</taxon>
        <taxon>Caenimonas</taxon>
    </lineage>
</organism>
<comment type="caution">
    <text evidence="1">The sequence shown here is derived from an EMBL/GenBank/DDBJ whole genome shotgun (WGS) entry which is preliminary data.</text>
</comment>
<reference evidence="1" key="1">
    <citation type="submission" date="2020-11" db="EMBL/GenBank/DDBJ databases">
        <title>Bacterial whole genome sequence for Caenimonas sp. DR4.4.</title>
        <authorList>
            <person name="Le V."/>
            <person name="Ko S.-R."/>
            <person name="Ahn C.-Y."/>
            <person name="Oh H.-M."/>
        </authorList>
    </citation>
    <scope>NUCLEOTIDE SEQUENCE</scope>
    <source>
        <strain evidence="1">DR4.4</strain>
    </source>
</reference>
<dbReference type="RefSeq" id="WP_196986320.1">
    <property type="nucleotide sequence ID" value="NZ_JADWYS010000001.1"/>
</dbReference>
<dbReference type="SUPFAM" id="SSF54637">
    <property type="entry name" value="Thioesterase/thiol ester dehydrase-isomerase"/>
    <property type="match status" value="1"/>
</dbReference>